<protein>
    <submittedName>
        <fullName evidence="2">Uncharacterized protein</fullName>
    </submittedName>
</protein>
<dbReference type="InterPro" id="IPR033961">
    <property type="entry name" value="Exo84"/>
</dbReference>
<dbReference type="GO" id="GO:0006887">
    <property type="term" value="P:exocytosis"/>
    <property type="evidence" value="ECO:0007669"/>
    <property type="project" value="InterPro"/>
</dbReference>
<dbReference type="GO" id="GO:0000145">
    <property type="term" value="C:exocyst"/>
    <property type="evidence" value="ECO:0007669"/>
    <property type="project" value="InterPro"/>
</dbReference>
<dbReference type="PANTHER" id="PTHR21426:SF2">
    <property type="entry name" value="EXOCYST COMPLEX COMPONENT EXO84C"/>
    <property type="match status" value="1"/>
</dbReference>
<dbReference type="EMBL" id="JACGCM010000724">
    <property type="protein sequence ID" value="KAF6167485.1"/>
    <property type="molecule type" value="Genomic_DNA"/>
</dbReference>
<dbReference type="GO" id="GO:0008104">
    <property type="term" value="P:intracellular protein localization"/>
    <property type="evidence" value="ECO:0007669"/>
    <property type="project" value="TreeGrafter"/>
</dbReference>
<dbReference type="PANTHER" id="PTHR21426">
    <property type="entry name" value="EXOCYST COMPLEX COMPONENT 8"/>
    <property type="match status" value="1"/>
</dbReference>
<keyword evidence="1" id="KW-0813">Transport</keyword>
<gene>
    <name evidence="2" type="ORF">GIB67_031686</name>
</gene>
<dbReference type="AlphaFoldDB" id="A0A7J7NJV9"/>
<sequence>MVSSEEEEDFPTHEWITPQSKVNSVYQSNSEKGIRKLCYEFLDLKDAMENLCGNSQSKYLAFQRISEEVAEMEHELIELHKHVSSQKILVQDLMTSVCHELEEWNRVDGETTEVEEDPPVCDPLLNEVEIHRMAFLENIDVLFAEHKVEEAL</sequence>
<dbReference type="GO" id="GO:0006893">
    <property type="term" value="P:Golgi to plasma membrane transport"/>
    <property type="evidence" value="ECO:0007669"/>
    <property type="project" value="TreeGrafter"/>
</dbReference>
<dbReference type="Proteomes" id="UP000541444">
    <property type="component" value="Unassembled WGS sequence"/>
</dbReference>
<keyword evidence="3" id="KW-1185">Reference proteome</keyword>
<name>A0A7J7NJV9_9MAGN</name>
<accession>A0A7J7NJV9</accession>
<organism evidence="2 3">
    <name type="scientific">Kingdonia uniflora</name>
    <dbReference type="NCBI Taxonomy" id="39325"/>
    <lineage>
        <taxon>Eukaryota</taxon>
        <taxon>Viridiplantae</taxon>
        <taxon>Streptophyta</taxon>
        <taxon>Embryophyta</taxon>
        <taxon>Tracheophyta</taxon>
        <taxon>Spermatophyta</taxon>
        <taxon>Magnoliopsida</taxon>
        <taxon>Ranunculales</taxon>
        <taxon>Circaeasteraceae</taxon>
        <taxon>Kingdonia</taxon>
    </lineage>
</organism>
<proteinExistence type="predicted"/>
<comment type="caution">
    <text evidence="2">The sequence shown here is derived from an EMBL/GenBank/DDBJ whole genome shotgun (WGS) entry which is preliminary data.</text>
</comment>
<evidence type="ECO:0000256" key="1">
    <source>
        <dbReference type="ARBA" id="ARBA00022448"/>
    </source>
</evidence>
<evidence type="ECO:0000313" key="3">
    <source>
        <dbReference type="Proteomes" id="UP000541444"/>
    </source>
</evidence>
<dbReference type="OrthoDB" id="1729314at2759"/>
<reference evidence="2 3" key="1">
    <citation type="journal article" date="2020" name="IScience">
        <title>Genome Sequencing of the Endangered Kingdonia uniflora (Circaeasteraceae, Ranunculales) Reveals Potential Mechanisms of Evolutionary Specialization.</title>
        <authorList>
            <person name="Sun Y."/>
            <person name="Deng T."/>
            <person name="Zhang A."/>
            <person name="Moore M.J."/>
            <person name="Landis J.B."/>
            <person name="Lin N."/>
            <person name="Zhang H."/>
            <person name="Zhang X."/>
            <person name="Huang J."/>
            <person name="Zhang X."/>
            <person name="Sun H."/>
            <person name="Wang H."/>
        </authorList>
    </citation>
    <scope>NUCLEOTIDE SEQUENCE [LARGE SCALE GENOMIC DNA]</scope>
    <source>
        <strain evidence="2">TB1705</strain>
        <tissue evidence="2">Leaf</tissue>
    </source>
</reference>
<evidence type="ECO:0000313" key="2">
    <source>
        <dbReference type="EMBL" id="KAF6167485.1"/>
    </source>
</evidence>